<evidence type="ECO:0000256" key="2">
    <source>
        <dbReference type="ARBA" id="ARBA00022801"/>
    </source>
</evidence>
<dbReference type="Proteomes" id="UP000610960">
    <property type="component" value="Unassembled WGS sequence"/>
</dbReference>
<gene>
    <name evidence="4" type="ORF">GCM10007981_04860</name>
</gene>
<reference evidence="4" key="1">
    <citation type="journal article" date="2014" name="Int. J. Syst. Evol. Microbiol.">
        <title>Complete genome sequence of Corynebacterium casei LMG S-19264T (=DSM 44701T), isolated from a smear-ripened cheese.</title>
        <authorList>
            <consortium name="US DOE Joint Genome Institute (JGI-PGF)"/>
            <person name="Walter F."/>
            <person name="Albersmeier A."/>
            <person name="Kalinowski J."/>
            <person name="Ruckert C."/>
        </authorList>
    </citation>
    <scope>NUCLEOTIDE SEQUENCE</scope>
    <source>
        <strain evidence="4">JCM 10088</strain>
    </source>
</reference>
<dbReference type="InterPro" id="IPR033140">
    <property type="entry name" value="Lipase_GDXG_put_SER_AS"/>
</dbReference>
<reference evidence="4" key="2">
    <citation type="submission" date="2020-09" db="EMBL/GenBank/DDBJ databases">
        <authorList>
            <person name="Sun Q."/>
            <person name="Ohkuma M."/>
        </authorList>
    </citation>
    <scope>NUCLEOTIDE SEQUENCE</scope>
    <source>
        <strain evidence="4">JCM 10088</strain>
    </source>
</reference>
<feature type="domain" description="Alpha/beta hydrolase fold-3" evidence="3">
    <location>
        <begin position="80"/>
        <end position="286"/>
    </location>
</feature>
<dbReference type="AlphaFoldDB" id="A0A830GTB8"/>
<proteinExistence type="inferred from homology"/>
<sequence length="311" mass="33729">MPLDPQVRKLLSMLATFPAPDLGKITPQQYREAADRASIQLRGAPEEVGGVEDKVIQGRNGDIRVRVYRPLGARPPHRVIVYYHGGGFVFGSIETHDGVARLLANLSGRAVVSVDYRLAPEHKFPAAVEDAYDSAKWVADNGGSLGLDVGGGVAVAGDSAGGNLAAVVSLMARDAGDRFVERQALFYPSTHMLDSSPSIYEYGEGLFLTMDQMRWFGQQYLRDIRDAVDPRASPILADLTGLPPALVVTVEYDPLRDQGENFAKAMRARGSRATLVRFGGVIHGFISFYQYVDAGADAIAMAAGFMRRRLS</sequence>
<evidence type="ECO:0000259" key="3">
    <source>
        <dbReference type="Pfam" id="PF07859"/>
    </source>
</evidence>
<dbReference type="InterPro" id="IPR050300">
    <property type="entry name" value="GDXG_lipolytic_enzyme"/>
</dbReference>
<accession>A0A830GTB8</accession>
<dbReference type="GO" id="GO:0016787">
    <property type="term" value="F:hydrolase activity"/>
    <property type="evidence" value="ECO:0007669"/>
    <property type="project" value="UniProtKB-KW"/>
</dbReference>
<dbReference type="OrthoDB" id="33195at2157"/>
<protein>
    <submittedName>
        <fullName evidence="4">Alpha/beta hydrolase</fullName>
    </submittedName>
</protein>
<comment type="caution">
    <text evidence="4">The sequence shown here is derived from an EMBL/GenBank/DDBJ whole genome shotgun (WGS) entry which is preliminary data.</text>
</comment>
<organism evidence="4 5">
    <name type="scientific">Thermocladium modestius</name>
    <dbReference type="NCBI Taxonomy" id="62609"/>
    <lineage>
        <taxon>Archaea</taxon>
        <taxon>Thermoproteota</taxon>
        <taxon>Thermoprotei</taxon>
        <taxon>Thermoproteales</taxon>
        <taxon>Thermoproteaceae</taxon>
        <taxon>Thermocladium</taxon>
    </lineage>
</organism>
<dbReference type="Pfam" id="PF07859">
    <property type="entry name" value="Abhydrolase_3"/>
    <property type="match status" value="1"/>
</dbReference>
<dbReference type="RefSeq" id="WP_188595852.1">
    <property type="nucleotide sequence ID" value="NZ_BMNL01000001.1"/>
</dbReference>
<comment type="similarity">
    <text evidence="1">Belongs to the 'GDXG' lipolytic enzyme family.</text>
</comment>
<dbReference type="FunFam" id="3.40.50.1820:FF:000089">
    <property type="entry name" value="Alpha/beta hydrolase"/>
    <property type="match status" value="1"/>
</dbReference>
<name>A0A830GTB8_9CREN</name>
<evidence type="ECO:0000313" key="5">
    <source>
        <dbReference type="Proteomes" id="UP000610960"/>
    </source>
</evidence>
<dbReference type="EMBL" id="BMNL01000001">
    <property type="protein sequence ID" value="GGP19783.1"/>
    <property type="molecule type" value="Genomic_DNA"/>
</dbReference>
<evidence type="ECO:0000313" key="4">
    <source>
        <dbReference type="EMBL" id="GGP19783.1"/>
    </source>
</evidence>
<dbReference type="PANTHER" id="PTHR48081">
    <property type="entry name" value="AB HYDROLASE SUPERFAMILY PROTEIN C4A8.06C"/>
    <property type="match status" value="1"/>
</dbReference>
<evidence type="ECO:0000256" key="1">
    <source>
        <dbReference type="ARBA" id="ARBA00010515"/>
    </source>
</evidence>
<dbReference type="InterPro" id="IPR013094">
    <property type="entry name" value="AB_hydrolase_3"/>
</dbReference>
<dbReference type="PROSITE" id="PS01174">
    <property type="entry name" value="LIPASE_GDXG_SER"/>
    <property type="match status" value="1"/>
</dbReference>
<dbReference type="PANTHER" id="PTHR48081:SF8">
    <property type="entry name" value="ALPHA_BETA HYDROLASE FOLD-3 DOMAIN-CONTAINING PROTEIN-RELATED"/>
    <property type="match status" value="1"/>
</dbReference>
<dbReference type="Gene3D" id="3.40.50.1820">
    <property type="entry name" value="alpha/beta hydrolase"/>
    <property type="match status" value="1"/>
</dbReference>
<keyword evidence="2 4" id="KW-0378">Hydrolase</keyword>
<dbReference type="InterPro" id="IPR029058">
    <property type="entry name" value="AB_hydrolase_fold"/>
</dbReference>
<dbReference type="SUPFAM" id="SSF53474">
    <property type="entry name" value="alpha/beta-Hydrolases"/>
    <property type="match status" value="1"/>
</dbReference>
<keyword evidence="5" id="KW-1185">Reference proteome</keyword>